<reference evidence="1" key="1">
    <citation type="submission" date="2021-04" db="EMBL/GenBank/DDBJ databases">
        <title>Genome based classification of Actinospica acidithermotolerans sp. nov., an actinobacterium isolated from an Indonesian hot spring.</title>
        <authorList>
            <person name="Kusuma A.B."/>
            <person name="Putra K.E."/>
            <person name="Nafisah S."/>
            <person name="Loh J."/>
            <person name="Nouioui I."/>
            <person name="Goodfellow M."/>
        </authorList>
    </citation>
    <scope>NUCLEOTIDE SEQUENCE</scope>
    <source>
        <strain evidence="1">MGRD01-02</strain>
    </source>
</reference>
<dbReference type="Proteomes" id="UP000676325">
    <property type="component" value="Unassembled WGS sequence"/>
</dbReference>
<dbReference type="RefSeq" id="WP_212517794.1">
    <property type="nucleotide sequence ID" value="NZ_JAGSOH010000020.1"/>
</dbReference>
<protein>
    <submittedName>
        <fullName evidence="1">Uncharacterized protein</fullName>
    </submittedName>
</protein>
<evidence type="ECO:0000313" key="2">
    <source>
        <dbReference type="Proteomes" id="UP000676325"/>
    </source>
</evidence>
<proteinExistence type="predicted"/>
<comment type="caution">
    <text evidence="1">The sequence shown here is derived from an EMBL/GenBank/DDBJ whole genome shotgun (WGS) entry which is preliminary data.</text>
</comment>
<dbReference type="EMBL" id="JAGSOH010000020">
    <property type="protein sequence ID" value="MBR7826646.1"/>
    <property type="molecule type" value="Genomic_DNA"/>
</dbReference>
<organism evidence="1 2">
    <name type="scientific">Actinospica acidithermotolerans</name>
    <dbReference type="NCBI Taxonomy" id="2828514"/>
    <lineage>
        <taxon>Bacteria</taxon>
        <taxon>Bacillati</taxon>
        <taxon>Actinomycetota</taxon>
        <taxon>Actinomycetes</taxon>
        <taxon>Catenulisporales</taxon>
        <taxon>Actinospicaceae</taxon>
        <taxon>Actinospica</taxon>
    </lineage>
</organism>
<keyword evidence="2" id="KW-1185">Reference proteome</keyword>
<sequence length="189" mass="20247">MAADKRVRRSANCRLEGLCEEIQLLRPFASEPEAAKLVEGLEARIAVLERSARQHGFAFHKAERMKPAYLGERPPAATTLIGQCALETEPRLGSSLYRVMSGVSHAKAHGLTRLTRPSSQGVRTTQVNVDAGMLAQDLFGGPLCAATMVEHLVAFLGWHEAGISPAVVAMLEVWGRISGTAHPGPVSTG</sequence>
<gene>
    <name evidence="1" type="ORF">KDK95_10045</name>
</gene>
<accession>A0A941IKE7</accession>
<name>A0A941IKE7_9ACTN</name>
<dbReference type="AlphaFoldDB" id="A0A941IKE7"/>
<evidence type="ECO:0000313" key="1">
    <source>
        <dbReference type="EMBL" id="MBR7826646.1"/>
    </source>
</evidence>